<sequence length="164" mass="17927">MEKFIEVIRNQAARSGSVKYQTSIGTVVSISGMTCTVSREDLPDLEDVRLSAIDQAFDDQILIYPKIGSQVLCLVVENEAAETAIVKYTEVEKVIMTISGAKFEMSGGKFEISNQESSLKKILSEGFDQLKNAIITTPSGPGKFSPADKLKFNELKEASQALLK</sequence>
<evidence type="ECO:0000313" key="2">
    <source>
        <dbReference type="Proteomes" id="UP000324513"/>
    </source>
</evidence>
<reference evidence="1 2" key="1">
    <citation type="submission" date="2019-07" db="EMBL/GenBank/DDBJ databases">
        <title>Genomic Encyclopedia of Archaeal and Bacterial Type Strains, Phase II (KMG-II): from individual species to whole genera.</title>
        <authorList>
            <person name="Goeker M."/>
        </authorList>
    </citation>
    <scope>NUCLEOTIDE SEQUENCE [LARGE SCALE GENOMIC DNA]</scope>
    <source>
        <strain evidence="1 2">DSM 14571</strain>
    </source>
</reference>
<organism evidence="1 2">
    <name type="scientific">Elizabethkingia miricola</name>
    <name type="common">Chryseobacterium miricola</name>
    <dbReference type="NCBI Taxonomy" id="172045"/>
    <lineage>
        <taxon>Bacteria</taxon>
        <taxon>Pseudomonadati</taxon>
        <taxon>Bacteroidota</taxon>
        <taxon>Flavobacteriia</taxon>
        <taxon>Flavobacteriales</taxon>
        <taxon>Weeksellaceae</taxon>
        <taxon>Elizabethkingia</taxon>
    </lineage>
</organism>
<gene>
    <name evidence="1" type="ORF">LX74_03714</name>
</gene>
<name>A0ABY3NB75_ELIMR</name>
<dbReference type="EMBL" id="VNHK01000017">
    <property type="protein sequence ID" value="TYO84909.1"/>
    <property type="molecule type" value="Genomic_DNA"/>
</dbReference>
<proteinExistence type="predicted"/>
<dbReference type="RefSeq" id="WP_065081758.1">
    <property type="nucleotide sequence ID" value="NZ_FLSS01000004.1"/>
</dbReference>
<keyword evidence="2" id="KW-1185">Reference proteome</keyword>
<protein>
    <submittedName>
        <fullName evidence="1">Uncharacterized protein</fullName>
    </submittedName>
</protein>
<comment type="caution">
    <text evidence="1">The sequence shown here is derived from an EMBL/GenBank/DDBJ whole genome shotgun (WGS) entry which is preliminary data.</text>
</comment>
<accession>A0ABY3NB75</accession>
<dbReference type="Proteomes" id="UP000324513">
    <property type="component" value="Unassembled WGS sequence"/>
</dbReference>
<evidence type="ECO:0000313" key="1">
    <source>
        <dbReference type="EMBL" id="TYO84909.1"/>
    </source>
</evidence>